<comment type="similarity">
    <text evidence="1">Belongs to the thioredoxin family.</text>
</comment>
<dbReference type="Proteomes" id="UP001222932">
    <property type="component" value="Unassembled WGS sequence"/>
</dbReference>
<comment type="caution">
    <text evidence="3">The sequence shown here is derived from an EMBL/GenBank/DDBJ whole genome shotgun (WGS) entry which is preliminary data.</text>
</comment>
<organism evidence="3 4">
    <name type="scientific">Cutaneotrichosporon spelunceum</name>
    <dbReference type="NCBI Taxonomy" id="1672016"/>
    <lineage>
        <taxon>Eukaryota</taxon>
        <taxon>Fungi</taxon>
        <taxon>Dikarya</taxon>
        <taxon>Basidiomycota</taxon>
        <taxon>Agaricomycotina</taxon>
        <taxon>Tremellomycetes</taxon>
        <taxon>Trichosporonales</taxon>
        <taxon>Trichosporonaceae</taxon>
        <taxon>Cutaneotrichosporon</taxon>
    </lineage>
</organism>
<accession>A0AAD3TSZ6</accession>
<evidence type="ECO:0000313" key="4">
    <source>
        <dbReference type="Proteomes" id="UP001222932"/>
    </source>
</evidence>
<dbReference type="InterPro" id="IPR036249">
    <property type="entry name" value="Thioredoxin-like_sf"/>
</dbReference>
<dbReference type="AlphaFoldDB" id="A0AAD3TSZ6"/>
<reference evidence="3" key="1">
    <citation type="journal article" date="2023" name="BMC Genomics">
        <title>Chromosome-level genome assemblies of Cutaneotrichosporon spp. (Trichosporonales, Basidiomycota) reveal imbalanced evolution between nucleotide sequences and chromosome synteny.</title>
        <authorList>
            <person name="Kobayashi Y."/>
            <person name="Kayamori A."/>
            <person name="Aoki K."/>
            <person name="Shiwa Y."/>
            <person name="Matsutani M."/>
            <person name="Fujita N."/>
            <person name="Sugita T."/>
            <person name="Iwasaki W."/>
            <person name="Tanaka N."/>
            <person name="Takashima M."/>
        </authorList>
    </citation>
    <scope>NUCLEOTIDE SEQUENCE</scope>
    <source>
        <strain evidence="3">HIS016</strain>
    </source>
</reference>
<dbReference type="Gene3D" id="3.40.30.10">
    <property type="entry name" value="Glutaredoxin"/>
    <property type="match status" value="1"/>
</dbReference>
<protein>
    <recommendedName>
        <fullName evidence="2">Thioredoxin domain-containing protein</fullName>
    </recommendedName>
</protein>
<proteinExistence type="inferred from homology"/>
<dbReference type="SUPFAM" id="SSF52833">
    <property type="entry name" value="Thioredoxin-like"/>
    <property type="match status" value="1"/>
</dbReference>
<keyword evidence="4" id="KW-1185">Reference proteome</keyword>
<dbReference type="InterPro" id="IPR010357">
    <property type="entry name" value="TXNDC17_dom"/>
</dbReference>
<evidence type="ECO:0000256" key="1">
    <source>
        <dbReference type="ARBA" id="ARBA00008987"/>
    </source>
</evidence>
<feature type="domain" description="Thioredoxin" evidence="2">
    <location>
        <begin position="22"/>
        <end position="116"/>
    </location>
</feature>
<sequence length="118" mass="13474">MPLIKSTYPQTINALRGPTAGRTFLLFMSNIVNGQMWCPDCRNVESLVEAAFEGDDQPTCAIVWITREDWKKPDCPERVQWKLTGLPTIIRFDDGHENGRLVEGEMLSSSGWRDFLEK</sequence>
<dbReference type="EMBL" id="BTCM01000003">
    <property type="protein sequence ID" value="GMK56336.1"/>
    <property type="molecule type" value="Genomic_DNA"/>
</dbReference>
<dbReference type="PANTHER" id="PTHR12452">
    <property type="entry name" value="42-9-9 PROTEIN-RELATED"/>
    <property type="match status" value="1"/>
</dbReference>
<dbReference type="GO" id="GO:0047134">
    <property type="term" value="F:protein-disulfide reductase [NAD(P)H] activity"/>
    <property type="evidence" value="ECO:0007669"/>
    <property type="project" value="InterPro"/>
</dbReference>
<reference evidence="3" key="2">
    <citation type="submission" date="2023-06" db="EMBL/GenBank/DDBJ databases">
        <authorList>
            <person name="Kobayashi Y."/>
            <person name="Kayamori A."/>
            <person name="Aoki K."/>
            <person name="Shiwa Y."/>
            <person name="Fujita N."/>
            <person name="Sugita T."/>
            <person name="Iwasaki W."/>
            <person name="Tanaka N."/>
            <person name="Takashima M."/>
        </authorList>
    </citation>
    <scope>NUCLEOTIDE SEQUENCE</scope>
    <source>
        <strain evidence="3">HIS016</strain>
    </source>
</reference>
<evidence type="ECO:0000259" key="2">
    <source>
        <dbReference type="Pfam" id="PF06110"/>
    </source>
</evidence>
<dbReference type="PANTHER" id="PTHR12452:SF0">
    <property type="entry name" value="THIOREDOXIN DOMAIN-CONTAINING PROTEIN 17"/>
    <property type="match status" value="1"/>
</dbReference>
<dbReference type="InterPro" id="IPR045108">
    <property type="entry name" value="TXNDC17-like"/>
</dbReference>
<gene>
    <name evidence="3" type="ORF">CspeluHIS016_0301760</name>
</gene>
<dbReference type="GO" id="GO:0005829">
    <property type="term" value="C:cytosol"/>
    <property type="evidence" value="ECO:0007669"/>
    <property type="project" value="TreeGrafter"/>
</dbReference>
<evidence type="ECO:0000313" key="3">
    <source>
        <dbReference type="EMBL" id="GMK56336.1"/>
    </source>
</evidence>
<dbReference type="Pfam" id="PF06110">
    <property type="entry name" value="TXD17-like_Trx"/>
    <property type="match status" value="1"/>
</dbReference>
<name>A0AAD3TSZ6_9TREE</name>